<evidence type="ECO:0000256" key="3">
    <source>
        <dbReference type="ARBA" id="ARBA00022729"/>
    </source>
</evidence>
<dbReference type="SUPFAM" id="SSF48452">
    <property type="entry name" value="TPR-like"/>
    <property type="match status" value="1"/>
</dbReference>
<comment type="similarity">
    <text evidence="2">Belongs to the SusD family.</text>
</comment>
<dbReference type="RefSeq" id="WP_013598292.1">
    <property type="nucleotide sequence ID" value="NC_015144.1"/>
</dbReference>
<name>F0P2Z0_WEEVC</name>
<dbReference type="OrthoDB" id="630434at2"/>
<dbReference type="InterPro" id="IPR033985">
    <property type="entry name" value="SusD-like_N"/>
</dbReference>
<evidence type="ECO:0000256" key="6">
    <source>
        <dbReference type="SAM" id="SignalP"/>
    </source>
</evidence>
<dbReference type="STRING" id="865938.Weevi_1193"/>
<reference evidence="10" key="2">
    <citation type="journal article" date="2011" name="Stand. Genomic Sci.">
        <title>Complete genome sequence of Weeksella virosa type strain (9751T).</title>
        <authorList>
            <person name="Lang E."/>
            <person name="Teshima H."/>
            <person name="Lucas S."/>
            <person name="Lapidus A."/>
            <person name="Hammon N."/>
            <person name="Deshpande S."/>
            <person name="Nolan M."/>
            <person name="Cheng J."/>
            <person name="Pitluck S."/>
            <person name="Liolios K."/>
            <person name="Pagani I."/>
            <person name="Mikhailova N."/>
            <person name="Ivanova N."/>
            <person name="Mavromatis K."/>
            <person name="Pati A."/>
            <person name="Tapia R."/>
            <person name="Han C."/>
            <person name="Goodwin L."/>
            <person name="Chen A."/>
            <person name="Palaniappan K."/>
            <person name="Land M."/>
            <person name="Hauser L."/>
            <person name="Chang Y."/>
            <person name="Jeffries C."/>
            <person name="Brambilla E."/>
            <person name="Kopitz M."/>
            <person name="Rohde M."/>
            <person name="Goker M."/>
            <person name="Tindall B."/>
            <person name="Detter J."/>
            <person name="Woyke T."/>
            <person name="Bristow J."/>
            <person name="Eisen J."/>
            <person name="Markowitz V."/>
            <person name="Hugenholtz P."/>
            <person name="Klenk H."/>
            <person name="Kyrpides N."/>
        </authorList>
    </citation>
    <scope>NUCLEOTIDE SEQUENCE [LARGE SCALE GENOMIC DNA]</scope>
    <source>
        <strain evidence="10">ATCC 43766 / DSM 16922 / JCM 21250 / NBRC 16016 / NCTC 11634 / CL345/78</strain>
    </source>
</reference>
<evidence type="ECO:0000259" key="7">
    <source>
        <dbReference type="Pfam" id="PF07980"/>
    </source>
</evidence>
<dbReference type="Proteomes" id="UP000008641">
    <property type="component" value="Chromosome"/>
</dbReference>
<evidence type="ECO:0000256" key="5">
    <source>
        <dbReference type="ARBA" id="ARBA00023237"/>
    </source>
</evidence>
<evidence type="ECO:0000256" key="1">
    <source>
        <dbReference type="ARBA" id="ARBA00004442"/>
    </source>
</evidence>
<gene>
    <name evidence="9" type="ordered locus">Weevi_1193</name>
</gene>
<feature type="chain" id="PRO_5003257917" evidence="6">
    <location>
        <begin position="22"/>
        <end position="479"/>
    </location>
</feature>
<proteinExistence type="inferred from homology"/>
<feature type="domain" description="RagB/SusD" evidence="7">
    <location>
        <begin position="334"/>
        <end position="478"/>
    </location>
</feature>
<evidence type="ECO:0000313" key="10">
    <source>
        <dbReference type="Proteomes" id="UP000008641"/>
    </source>
</evidence>
<dbReference type="InterPro" id="IPR012944">
    <property type="entry name" value="SusD_RagB_dom"/>
</dbReference>
<feature type="domain" description="SusD-like N-terminal" evidence="8">
    <location>
        <begin position="65"/>
        <end position="227"/>
    </location>
</feature>
<accession>F0P2Z0</accession>
<sequence>MKKILLGLFTVGAALSFTACSDDRLDLEPVIEDVYTGTIQDEKQMSWHVNQIYNSLAFGDNFGAAILLYGDMISENVFMSASNTSGYHQTLNNISWSGESGFGVWRGLYDVIQKANIVILDNNVPVTDKVVSYKGEAKIARGMAYFYLLQLYASNPTSGQYQEVGVPLVLDFYNPNHFPERSTVAQGYDQVIKDLTEGIAEMNANSRTKKTYLSPTAGRLLLAKAYLTRGQAGDYDKAIQYAEETINLAPASFELLKNEDVKNYFTSTKSDLYENRPETVFEIEQGPKFTLDINAHLGSFYSVQGGHRGLMVRKWVADLYDSSDVRLKETLSTGGAPVNDDPKGVWTKKYPRAMDGQNYHANVKVLRLSEALFVKMEALAKKGDNTQALALVNDFAQERGATSTYSGDALTAVLLEKQKEFLAEGHRFFDLKRNNLGFDKKTNCYQNCSFDANSRYMVFPISLSERLLNTSLSQHPLWQ</sequence>
<dbReference type="Pfam" id="PF14322">
    <property type="entry name" value="SusD-like_3"/>
    <property type="match status" value="1"/>
</dbReference>
<keyword evidence="10" id="KW-1185">Reference proteome</keyword>
<dbReference type="HOGENOM" id="CLU_015553_1_0_10"/>
<dbReference type="InterPro" id="IPR011990">
    <property type="entry name" value="TPR-like_helical_dom_sf"/>
</dbReference>
<dbReference type="EMBL" id="CP002455">
    <property type="protein sequence ID" value="ADX67902.1"/>
    <property type="molecule type" value="Genomic_DNA"/>
</dbReference>
<dbReference type="KEGG" id="wvi:Weevi_1193"/>
<keyword evidence="3 6" id="KW-0732">Signal</keyword>
<keyword evidence="5" id="KW-0998">Cell outer membrane</keyword>
<dbReference type="Gene3D" id="1.25.40.390">
    <property type="match status" value="1"/>
</dbReference>
<protein>
    <submittedName>
        <fullName evidence="9">RagB/SusD domain-containing protein</fullName>
    </submittedName>
</protein>
<dbReference type="CDD" id="cd08977">
    <property type="entry name" value="SusD"/>
    <property type="match status" value="1"/>
</dbReference>
<dbReference type="eggNOG" id="COG1834">
    <property type="taxonomic scope" value="Bacteria"/>
</dbReference>
<evidence type="ECO:0000313" key="9">
    <source>
        <dbReference type="EMBL" id="ADX67902.1"/>
    </source>
</evidence>
<reference evidence="9 10" key="1">
    <citation type="journal article" date="2011" name="Stand. Genomic Sci.">
        <title>Complete genome sequence of Weeksella virosa type strain (9751).</title>
        <authorList>
            <person name="Lang E."/>
            <person name="Teshima H."/>
            <person name="Lucas S."/>
            <person name="Lapidus A."/>
            <person name="Hammon N."/>
            <person name="Deshpande S."/>
            <person name="Nolan M."/>
            <person name="Cheng J.F."/>
            <person name="Pitluck S."/>
            <person name="Liolios K."/>
            <person name="Pagani I."/>
            <person name="Mikhailova N."/>
            <person name="Ivanova N."/>
            <person name="Mavromatis K."/>
            <person name="Pati A."/>
            <person name="Tapia R."/>
            <person name="Han C."/>
            <person name="Goodwin L."/>
            <person name="Chen A."/>
            <person name="Palaniappan K."/>
            <person name="Land M."/>
            <person name="Hauser L."/>
            <person name="Chang Y.J."/>
            <person name="Jeffries C.D."/>
            <person name="Brambilla E.M."/>
            <person name="Kopitz M."/>
            <person name="Rohde M."/>
            <person name="Goker M."/>
            <person name="Tindall B.J."/>
            <person name="Detter J.C."/>
            <person name="Woyke T."/>
            <person name="Bristow J."/>
            <person name="Eisen J.A."/>
            <person name="Markowitz V."/>
            <person name="Hugenholtz P."/>
            <person name="Klenk H.P."/>
            <person name="Kyrpides N.C."/>
        </authorList>
    </citation>
    <scope>NUCLEOTIDE SEQUENCE [LARGE SCALE GENOMIC DNA]</scope>
    <source>
        <strain evidence="10">ATCC 43766 / DSM 16922 / JCM 21250 / NBRC 16016 / NCTC 11634 / CL345/78</strain>
    </source>
</reference>
<dbReference type="GO" id="GO:0009279">
    <property type="term" value="C:cell outer membrane"/>
    <property type="evidence" value="ECO:0007669"/>
    <property type="project" value="UniProtKB-SubCell"/>
</dbReference>
<comment type="subcellular location">
    <subcellularLocation>
        <location evidence="1">Cell outer membrane</location>
    </subcellularLocation>
</comment>
<organism evidence="9 10">
    <name type="scientific">Weeksella virosa (strain ATCC 43766 / DSM 16922 / JCM 21250 / CCUG 30538 / CDC 9751 / IAM 14551 / NBRC 16016 / NCTC 11634 / CL345/78)</name>
    <dbReference type="NCBI Taxonomy" id="865938"/>
    <lineage>
        <taxon>Bacteria</taxon>
        <taxon>Pseudomonadati</taxon>
        <taxon>Bacteroidota</taxon>
        <taxon>Flavobacteriia</taxon>
        <taxon>Flavobacteriales</taxon>
        <taxon>Weeksellaceae</taxon>
        <taxon>Weeksella</taxon>
    </lineage>
</organism>
<evidence type="ECO:0000259" key="8">
    <source>
        <dbReference type="Pfam" id="PF14322"/>
    </source>
</evidence>
<dbReference type="PROSITE" id="PS51257">
    <property type="entry name" value="PROKAR_LIPOPROTEIN"/>
    <property type="match status" value="1"/>
</dbReference>
<dbReference type="Pfam" id="PF07980">
    <property type="entry name" value="SusD_RagB"/>
    <property type="match status" value="1"/>
</dbReference>
<evidence type="ECO:0000256" key="4">
    <source>
        <dbReference type="ARBA" id="ARBA00023136"/>
    </source>
</evidence>
<dbReference type="AlphaFoldDB" id="F0P2Z0"/>
<keyword evidence="4" id="KW-0472">Membrane</keyword>
<evidence type="ECO:0000256" key="2">
    <source>
        <dbReference type="ARBA" id="ARBA00006275"/>
    </source>
</evidence>
<feature type="signal peptide" evidence="6">
    <location>
        <begin position="1"/>
        <end position="21"/>
    </location>
</feature>